<accession>A0A5J4ZB75</accession>
<proteinExistence type="predicted"/>
<protein>
    <submittedName>
        <fullName evidence="1">Initiation-specific alpha-1,6-mannosyltransferase</fullName>
    </submittedName>
</protein>
<dbReference type="GO" id="GO:0016020">
    <property type="term" value="C:membrane"/>
    <property type="evidence" value="ECO:0007669"/>
    <property type="project" value="GOC"/>
</dbReference>
<dbReference type="SUPFAM" id="SSF53448">
    <property type="entry name" value="Nucleotide-diphospho-sugar transferases"/>
    <property type="match status" value="1"/>
</dbReference>
<keyword evidence="1" id="KW-0328">Glycosyltransferase</keyword>
<dbReference type="InterPro" id="IPR029044">
    <property type="entry name" value="Nucleotide-diphossugar_trans"/>
</dbReference>
<comment type="caution">
    <text evidence="1">The sequence shown here is derived from an EMBL/GenBank/DDBJ whole genome shotgun (WGS) entry which is preliminary data.</text>
</comment>
<organism evidence="1 2">
    <name type="scientific">Porphyridium purpureum</name>
    <name type="common">Red alga</name>
    <name type="synonym">Porphyridium cruentum</name>
    <dbReference type="NCBI Taxonomy" id="35688"/>
    <lineage>
        <taxon>Eukaryota</taxon>
        <taxon>Rhodophyta</taxon>
        <taxon>Bangiophyceae</taxon>
        <taxon>Porphyridiales</taxon>
        <taxon>Porphyridiaceae</taxon>
        <taxon>Porphyridium</taxon>
    </lineage>
</organism>
<dbReference type="OrthoDB" id="10267095at2759"/>
<keyword evidence="2" id="KW-1185">Reference proteome</keyword>
<dbReference type="Gene3D" id="3.90.550.20">
    <property type="match status" value="1"/>
</dbReference>
<keyword evidence="1" id="KW-0808">Transferase</keyword>
<dbReference type="InterPro" id="IPR051706">
    <property type="entry name" value="Glycosyltransferase_domain"/>
</dbReference>
<dbReference type="AlphaFoldDB" id="A0A5J4ZB75"/>
<dbReference type="EMBL" id="VRMN01000001">
    <property type="protein sequence ID" value="KAA8499907.1"/>
    <property type="molecule type" value="Genomic_DNA"/>
</dbReference>
<dbReference type="GO" id="GO:0000030">
    <property type="term" value="F:mannosyltransferase activity"/>
    <property type="evidence" value="ECO:0007669"/>
    <property type="project" value="TreeGrafter"/>
</dbReference>
<dbReference type="InterPro" id="IPR008441">
    <property type="entry name" value="AfumC-like_glycosyl_Trfase"/>
</dbReference>
<dbReference type="GO" id="GO:0051999">
    <property type="term" value="P:mannosyl-inositol phosphorylceramide biosynthetic process"/>
    <property type="evidence" value="ECO:0007669"/>
    <property type="project" value="TreeGrafter"/>
</dbReference>
<reference evidence="2" key="1">
    <citation type="journal article" date="2019" name="Nat. Commun.">
        <title>Expansion of phycobilisome linker gene families in mesophilic red algae.</title>
        <authorList>
            <person name="Lee J."/>
            <person name="Kim D."/>
            <person name="Bhattacharya D."/>
            <person name="Yoon H.S."/>
        </authorList>
    </citation>
    <scope>NUCLEOTIDE SEQUENCE [LARGE SCALE GENOMIC DNA]</scope>
    <source>
        <strain evidence="2">CCMP 1328</strain>
    </source>
</reference>
<dbReference type="PANTHER" id="PTHR32385:SF15">
    <property type="entry name" value="INOSITOL PHOSPHOCERAMIDE MANNOSYLTRANSFERASE 1"/>
    <property type="match status" value="1"/>
</dbReference>
<evidence type="ECO:0000313" key="2">
    <source>
        <dbReference type="Proteomes" id="UP000324585"/>
    </source>
</evidence>
<dbReference type="PANTHER" id="PTHR32385">
    <property type="entry name" value="MANNOSYL PHOSPHORYLINOSITOL CERAMIDE SYNTHASE"/>
    <property type="match status" value="1"/>
</dbReference>
<dbReference type="Proteomes" id="UP000324585">
    <property type="component" value="Unassembled WGS sequence"/>
</dbReference>
<sequence>MLCENPRFYDNNGVQTSKLHLKQPSWPGCPPMKTRRRLATWIFISTDSHGRQRTAASSEKVKLAVTPGRDRVRAAKMWGGLEIGLCVCFCLHVCFALNALVVGAEPCSAPLCGSNVVTRSLDMDTGAGSEPVQQIPKQIWMFWHDGFENAKEEARLSHMSWRRMNPTYEVHALNSSEAERLTERSKYVSDEVWRRLRIQHKADIFRTLLVHKYGGVWADASTFCGQPLDTWLPKLNQGDLITFLRSDDPDQQERLDIAPWPTNWFLAAQAGSYTIGRMVDIIADPSEQHRFFREYFWWHRAFSELGRADARIQAQSMTYLSGNPMHCRAYRFWEAAPLFKRCNWIGERGMLPAFQIALKLHYACCDSNLTHRAHEHVSTSELKSQCAELDCQRLGPTLGTLLADSAPTTKK</sequence>
<evidence type="ECO:0000313" key="1">
    <source>
        <dbReference type="EMBL" id="KAA8499907.1"/>
    </source>
</evidence>
<name>A0A5J4ZB75_PORPP</name>
<dbReference type="Pfam" id="PF05704">
    <property type="entry name" value="Caps_synth"/>
    <property type="match status" value="1"/>
</dbReference>
<gene>
    <name evidence="1" type="ORF">FVE85_7492</name>
</gene>